<dbReference type="EMBL" id="SMMG02000001">
    <property type="protein sequence ID" value="KAA3490211.1"/>
    <property type="molecule type" value="Genomic_DNA"/>
</dbReference>
<evidence type="ECO:0000313" key="2">
    <source>
        <dbReference type="Proteomes" id="UP000325315"/>
    </source>
</evidence>
<accession>A0A5B6X7K4</accession>
<evidence type="ECO:0000313" key="1">
    <source>
        <dbReference type="EMBL" id="KAA3490211.1"/>
    </source>
</evidence>
<protein>
    <submittedName>
        <fullName evidence="1">Protein MULTIPLE CHLOROPLAST DIVISION SITE 1-like isoform X3</fullName>
    </submittedName>
</protein>
<reference evidence="2" key="1">
    <citation type="journal article" date="2019" name="Plant Biotechnol. J.">
        <title>Genome sequencing of the Australian wild diploid species Gossypium australe highlights disease resistance and delayed gland morphogenesis.</title>
        <authorList>
            <person name="Cai Y."/>
            <person name="Cai X."/>
            <person name="Wang Q."/>
            <person name="Wang P."/>
            <person name="Zhang Y."/>
            <person name="Cai C."/>
            <person name="Xu Y."/>
            <person name="Wang K."/>
            <person name="Zhou Z."/>
            <person name="Wang C."/>
            <person name="Geng S."/>
            <person name="Li B."/>
            <person name="Dong Q."/>
            <person name="Hou Y."/>
            <person name="Wang H."/>
            <person name="Ai P."/>
            <person name="Liu Z."/>
            <person name="Yi F."/>
            <person name="Sun M."/>
            <person name="An G."/>
            <person name="Cheng J."/>
            <person name="Zhang Y."/>
            <person name="Shi Q."/>
            <person name="Xie Y."/>
            <person name="Shi X."/>
            <person name="Chang Y."/>
            <person name="Huang F."/>
            <person name="Chen Y."/>
            <person name="Hong S."/>
            <person name="Mi L."/>
            <person name="Sun Q."/>
            <person name="Zhang L."/>
            <person name="Zhou B."/>
            <person name="Peng R."/>
            <person name="Zhang X."/>
            <person name="Liu F."/>
        </authorList>
    </citation>
    <scope>NUCLEOTIDE SEQUENCE [LARGE SCALE GENOMIC DNA]</scope>
    <source>
        <strain evidence="2">cv. PA1801</strain>
    </source>
</reference>
<name>A0A5B6X7K4_9ROSI</name>
<gene>
    <name evidence="1" type="ORF">EPI10_033718</name>
</gene>
<dbReference type="OrthoDB" id="1927797at2759"/>
<sequence>MASIWLLQFPGQPSIWGWKHRVSLSGTSLLLHHRHSLSQRLNWIHRTFSPRAIDNSVSSEEDLRAQNEVVDTAKHTLAVDSKHPLALFQESITSFPPVVFLVMFTSGYLYSV</sequence>
<dbReference type="Proteomes" id="UP000325315">
    <property type="component" value="Unassembled WGS sequence"/>
</dbReference>
<proteinExistence type="predicted"/>
<dbReference type="AlphaFoldDB" id="A0A5B6X7K4"/>
<organism evidence="1 2">
    <name type="scientific">Gossypium australe</name>
    <dbReference type="NCBI Taxonomy" id="47621"/>
    <lineage>
        <taxon>Eukaryota</taxon>
        <taxon>Viridiplantae</taxon>
        <taxon>Streptophyta</taxon>
        <taxon>Embryophyta</taxon>
        <taxon>Tracheophyta</taxon>
        <taxon>Spermatophyta</taxon>
        <taxon>Magnoliopsida</taxon>
        <taxon>eudicotyledons</taxon>
        <taxon>Gunneridae</taxon>
        <taxon>Pentapetalae</taxon>
        <taxon>rosids</taxon>
        <taxon>malvids</taxon>
        <taxon>Malvales</taxon>
        <taxon>Malvaceae</taxon>
        <taxon>Malvoideae</taxon>
        <taxon>Gossypium</taxon>
    </lineage>
</organism>
<comment type="caution">
    <text evidence="1">The sequence shown here is derived from an EMBL/GenBank/DDBJ whole genome shotgun (WGS) entry which is preliminary data.</text>
</comment>
<keyword evidence="2" id="KW-1185">Reference proteome</keyword>